<sequence length="500" mass="58703">MFYINVIVLLIAYVCVGFVTPLGNVYYKLRNRHCYVGMGRMYINFAFFLTFFPAINYIIALINYANNHEDEEDQDQFVNINEEEEGGGNRDTSQIKLQQTQLRNLIEIISQSFLYLFVLVFYKSNLPLFFKINFLLLLVSVPLLLVDSAFGELSKSHTPVTNFARFVLSLSTYTNFILRMISIYFMMVILKQYHRPFNLLIKIVVAQIFFRILILNVYLKKVKVIFENFIILIFFLFVTVVLFVKYFFGIFILYSPSAIDPVQRNGEQYTEENRRMDDRWFQIKRLISRKAYEYEILSIVSYLENSVILILFLTCDLNEQLISKYIPSKYLFIFNICYYSLFCLSFILFLLVCKFRNKNRRMLATLRNNDENTRLLGDNENNQQEQVSEQEHSQEIENHLIIEELIPSDVSSQLSSDSENDELVPQGNGNNFNVGNIEANEDFFVQPIREIQCPNCLNKVQTRLISLPCNHKICQFCLDLAKNSGFGCPICRNTFYLNDK</sequence>
<feature type="transmembrane region" description="Helical" evidence="5">
    <location>
        <begin position="294"/>
        <end position="312"/>
    </location>
</feature>
<evidence type="ECO:0000256" key="2">
    <source>
        <dbReference type="ARBA" id="ARBA00022771"/>
    </source>
</evidence>
<feature type="transmembrane region" description="Helical" evidence="5">
    <location>
        <begin position="134"/>
        <end position="151"/>
    </location>
</feature>
<gene>
    <name evidence="7" type="ORF">M0813_28292</name>
</gene>
<dbReference type="Proteomes" id="UP001150062">
    <property type="component" value="Unassembled WGS sequence"/>
</dbReference>
<keyword evidence="1" id="KW-0479">Metal-binding</keyword>
<evidence type="ECO:0000259" key="6">
    <source>
        <dbReference type="PROSITE" id="PS50089"/>
    </source>
</evidence>
<feature type="transmembrane region" description="Helical" evidence="5">
    <location>
        <begin position="163"/>
        <end position="187"/>
    </location>
</feature>
<evidence type="ECO:0000313" key="8">
    <source>
        <dbReference type="Proteomes" id="UP001150062"/>
    </source>
</evidence>
<evidence type="ECO:0000256" key="5">
    <source>
        <dbReference type="SAM" id="Phobius"/>
    </source>
</evidence>
<evidence type="ECO:0000256" key="4">
    <source>
        <dbReference type="PROSITE-ProRule" id="PRU00175"/>
    </source>
</evidence>
<feature type="transmembrane region" description="Helical" evidence="5">
    <location>
        <begin position="332"/>
        <end position="353"/>
    </location>
</feature>
<protein>
    <recommendedName>
        <fullName evidence="6">RING-type domain-containing protein</fullName>
    </recommendedName>
</protein>
<accession>A0ABQ8XTT2</accession>
<keyword evidence="5" id="KW-0812">Transmembrane</keyword>
<keyword evidence="2 4" id="KW-0863">Zinc-finger</keyword>
<evidence type="ECO:0000256" key="1">
    <source>
        <dbReference type="ARBA" id="ARBA00022723"/>
    </source>
</evidence>
<dbReference type="SUPFAM" id="SSF57850">
    <property type="entry name" value="RING/U-box"/>
    <property type="match status" value="1"/>
</dbReference>
<dbReference type="PROSITE" id="PS00518">
    <property type="entry name" value="ZF_RING_1"/>
    <property type="match status" value="1"/>
</dbReference>
<keyword evidence="5" id="KW-0472">Membrane</keyword>
<reference evidence="7" key="1">
    <citation type="submission" date="2022-08" db="EMBL/GenBank/DDBJ databases">
        <title>Novel sulfate-reducing endosymbionts in the free-living metamonad Anaeramoeba.</title>
        <authorList>
            <person name="Jerlstrom-Hultqvist J."/>
            <person name="Cepicka I."/>
            <person name="Gallot-Lavallee L."/>
            <person name="Salas-Leiva D."/>
            <person name="Curtis B.A."/>
            <person name="Zahonova K."/>
            <person name="Pipaliya S."/>
            <person name="Dacks J."/>
            <person name="Roger A.J."/>
        </authorList>
    </citation>
    <scope>NUCLEOTIDE SEQUENCE</scope>
    <source>
        <strain evidence="7">Schooner1</strain>
    </source>
</reference>
<name>A0ABQ8XTT2_9EUKA</name>
<dbReference type="InterPro" id="IPR018957">
    <property type="entry name" value="Znf_C3HC4_RING-type"/>
</dbReference>
<dbReference type="InterPro" id="IPR001841">
    <property type="entry name" value="Znf_RING"/>
</dbReference>
<evidence type="ECO:0000256" key="3">
    <source>
        <dbReference type="ARBA" id="ARBA00022833"/>
    </source>
</evidence>
<dbReference type="SMART" id="SM00184">
    <property type="entry name" value="RING"/>
    <property type="match status" value="1"/>
</dbReference>
<dbReference type="Gene3D" id="3.30.40.10">
    <property type="entry name" value="Zinc/RING finger domain, C3HC4 (zinc finger)"/>
    <property type="match status" value="1"/>
</dbReference>
<dbReference type="Pfam" id="PF00097">
    <property type="entry name" value="zf-C3HC4"/>
    <property type="match status" value="1"/>
</dbReference>
<feature type="transmembrane region" description="Helical" evidence="5">
    <location>
        <begin position="6"/>
        <end position="29"/>
    </location>
</feature>
<feature type="transmembrane region" description="Helical" evidence="5">
    <location>
        <begin position="41"/>
        <end position="65"/>
    </location>
</feature>
<keyword evidence="8" id="KW-1185">Reference proteome</keyword>
<dbReference type="InterPro" id="IPR017907">
    <property type="entry name" value="Znf_RING_CS"/>
</dbReference>
<organism evidence="7 8">
    <name type="scientific">Anaeramoeba flamelloides</name>
    <dbReference type="NCBI Taxonomy" id="1746091"/>
    <lineage>
        <taxon>Eukaryota</taxon>
        <taxon>Metamonada</taxon>
        <taxon>Anaeramoebidae</taxon>
        <taxon>Anaeramoeba</taxon>
    </lineage>
</organism>
<feature type="transmembrane region" description="Helical" evidence="5">
    <location>
        <begin position="199"/>
        <end position="219"/>
    </location>
</feature>
<dbReference type="InterPro" id="IPR013083">
    <property type="entry name" value="Znf_RING/FYVE/PHD"/>
</dbReference>
<keyword evidence="3" id="KW-0862">Zinc</keyword>
<feature type="transmembrane region" description="Helical" evidence="5">
    <location>
        <begin position="105"/>
        <end position="122"/>
    </location>
</feature>
<feature type="transmembrane region" description="Helical" evidence="5">
    <location>
        <begin position="231"/>
        <end position="254"/>
    </location>
</feature>
<proteinExistence type="predicted"/>
<comment type="caution">
    <text evidence="7">The sequence shown here is derived from an EMBL/GenBank/DDBJ whole genome shotgun (WGS) entry which is preliminary data.</text>
</comment>
<feature type="domain" description="RING-type" evidence="6">
    <location>
        <begin position="453"/>
        <end position="492"/>
    </location>
</feature>
<evidence type="ECO:0000313" key="7">
    <source>
        <dbReference type="EMBL" id="KAJ6236016.1"/>
    </source>
</evidence>
<dbReference type="EMBL" id="JAOAOG010000251">
    <property type="protein sequence ID" value="KAJ6236016.1"/>
    <property type="molecule type" value="Genomic_DNA"/>
</dbReference>
<dbReference type="PROSITE" id="PS50089">
    <property type="entry name" value="ZF_RING_2"/>
    <property type="match status" value="1"/>
</dbReference>
<keyword evidence="5" id="KW-1133">Transmembrane helix</keyword>